<evidence type="ECO:0000259" key="6">
    <source>
        <dbReference type="Pfam" id="PF08124"/>
    </source>
</evidence>
<dbReference type="InterPro" id="IPR008929">
    <property type="entry name" value="Chondroitin_lyas"/>
</dbReference>
<dbReference type="RefSeq" id="WP_310225543.1">
    <property type="nucleotide sequence ID" value="NZ_JAVDSB010000002.1"/>
</dbReference>
<dbReference type="SUPFAM" id="SSF49899">
    <property type="entry name" value="Concanavalin A-like lectins/glucanases"/>
    <property type="match status" value="1"/>
</dbReference>
<protein>
    <submittedName>
        <fullName evidence="8">Hyaluronate lyase</fullName>
        <ecNumber evidence="8">4.2.2.1</ecNumber>
    </submittedName>
</protein>
<evidence type="ECO:0000256" key="3">
    <source>
        <dbReference type="ARBA" id="ARBA00023239"/>
    </source>
</evidence>
<evidence type="ECO:0000259" key="4">
    <source>
        <dbReference type="Pfam" id="PF02278"/>
    </source>
</evidence>
<dbReference type="Pfam" id="PF08124">
    <property type="entry name" value="Lyase_8_N"/>
    <property type="match status" value="1"/>
</dbReference>
<keyword evidence="9" id="KW-1185">Reference proteome</keyword>
<dbReference type="InterPro" id="IPR003159">
    <property type="entry name" value="Lyase_8_central_dom"/>
</dbReference>
<dbReference type="Proteomes" id="UP001267290">
    <property type="component" value="Unassembled WGS sequence"/>
</dbReference>
<feature type="domain" description="Polysaccharide lyase 8 N-terminal alpha-helical" evidence="6">
    <location>
        <begin position="235"/>
        <end position="556"/>
    </location>
</feature>
<dbReference type="InterPro" id="IPR011013">
    <property type="entry name" value="Gal_mutarotase_sf_dom"/>
</dbReference>
<evidence type="ECO:0000256" key="1">
    <source>
        <dbReference type="ARBA" id="ARBA00006699"/>
    </source>
</evidence>
<evidence type="ECO:0000313" key="8">
    <source>
        <dbReference type="EMBL" id="MDR6550589.1"/>
    </source>
</evidence>
<evidence type="ECO:0000259" key="7">
    <source>
        <dbReference type="Pfam" id="PF22585"/>
    </source>
</evidence>
<dbReference type="InterPro" id="IPR011071">
    <property type="entry name" value="Lyase_8-like_C"/>
</dbReference>
<dbReference type="InterPro" id="IPR013320">
    <property type="entry name" value="ConA-like_dom_sf"/>
</dbReference>
<keyword evidence="3 8" id="KW-0456">Lyase</keyword>
<dbReference type="SUPFAM" id="SSF48230">
    <property type="entry name" value="Chondroitin AC/alginate lyase"/>
    <property type="match status" value="1"/>
</dbReference>
<dbReference type="SUPFAM" id="SSF74650">
    <property type="entry name" value="Galactose mutarotase-like"/>
    <property type="match status" value="1"/>
</dbReference>
<dbReference type="EMBL" id="JAVDSB010000002">
    <property type="protein sequence ID" value="MDR6550589.1"/>
    <property type="molecule type" value="Genomic_DNA"/>
</dbReference>
<accession>A0ABU1NT07</accession>
<dbReference type="GO" id="GO:0030340">
    <property type="term" value="F:hyaluronate lyase activity"/>
    <property type="evidence" value="ECO:0007669"/>
    <property type="project" value="UniProtKB-EC"/>
</dbReference>
<feature type="domain" description="Polysaccharide lyase family 8 C-terminal" evidence="5">
    <location>
        <begin position="875"/>
        <end position="942"/>
    </location>
</feature>
<dbReference type="Gene3D" id="2.60.220.10">
    <property type="entry name" value="Polysaccharide lyase family 8-like, C-terminal"/>
    <property type="match status" value="1"/>
</dbReference>
<name>A0ABU1NT07_9BACL</name>
<feature type="domain" description="BT-1020-like structural beta-sandwich" evidence="7">
    <location>
        <begin position="103"/>
        <end position="203"/>
    </location>
</feature>
<dbReference type="EC" id="4.2.2.1" evidence="8"/>
<keyword evidence="2" id="KW-0732">Signal</keyword>
<gene>
    <name evidence="8" type="ORF">J2736_001776</name>
</gene>
<dbReference type="CDD" id="cd01083">
    <property type="entry name" value="GAG_Lyase"/>
    <property type="match status" value="1"/>
</dbReference>
<dbReference type="Gene3D" id="2.70.98.10">
    <property type="match status" value="1"/>
</dbReference>
<dbReference type="Pfam" id="PF02278">
    <property type="entry name" value="Lyase_8"/>
    <property type="match status" value="1"/>
</dbReference>
<dbReference type="InterPro" id="IPR014718">
    <property type="entry name" value="GH-type_carb-bd"/>
</dbReference>
<comment type="similarity">
    <text evidence="1">Belongs to the polysaccharide lyase 8 family.</text>
</comment>
<dbReference type="PANTHER" id="PTHR38481:SF1">
    <property type="entry name" value="HYALURONATE LYASE"/>
    <property type="match status" value="1"/>
</dbReference>
<feature type="domain" description="Polysaccharide lyase family 8 central" evidence="4">
    <location>
        <begin position="599"/>
        <end position="859"/>
    </location>
</feature>
<reference evidence="8 9" key="1">
    <citation type="submission" date="2023-07" db="EMBL/GenBank/DDBJ databases">
        <title>Sorghum-associated microbial communities from plants grown in Nebraska, USA.</title>
        <authorList>
            <person name="Schachtman D."/>
        </authorList>
    </citation>
    <scope>NUCLEOTIDE SEQUENCE [LARGE SCALE GENOMIC DNA]</scope>
    <source>
        <strain evidence="8 9">CC258</strain>
    </source>
</reference>
<dbReference type="Pfam" id="PF02884">
    <property type="entry name" value="Lyase_8_C"/>
    <property type="match status" value="1"/>
</dbReference>
<dbReference type="Gene3D" id="2.60.120.200">
    <property type="match status" value="1"/>
</dbReference>
<dbReference type="Pfam" id="PF22585">
    <property type="entry name" value="Sialidase-like_CBM"/>
    <property type="match status" value="1"/>
</dbReference>
<dbReference type="InterPro" id="IPR054490">
    <property type="entry name" value="BT_1020-like_b-sandwich_1"/>
</dbReference>
<dbReference type="InterPro" id="IPR038970">
    <property type="entry name" value="Lyase_8"/>
</dbReference>
<dbReference type="SUPFAM" id="SSF49863">
    <property type="entry name" value="Hyaluronate lyase-like, C-terminal domain"/>
    <property type="match status" value="1"/>
</dbReference>
<dbReference type="InterPro" id="IPR012970">
    <property type="entry name" value="Lyase_8_alpha_N"/>
</dbReference>
<comment type="caution">
    <text evidence="8">The sequence shown here is derived from an EMBL/GenBank/DDBJ whole genome shotgun (WGS) entry which is preliminary data.</text>
</comment>
<evidence type="ECO:0000313" key="9">
    <source>
        <dbReference type="Proteomes" id="UP001267290"/>
    </source>
</evidence>
<evidence type="ECO:0000259" key="5">
    <source>
        <dbReference type="Pfam" id="PF02884"/>
    </source>
</evidence>
<dbReference type="InterPro" id="IPR004103">
    <property type="entry name" value="Lyase_8_C"/>
</dbReference>
<dbReference type="Gene3D" id="1.50.10.100">
    <property type="entry name" value="Chondroitin AC/alginate lyase"/>
    <property type="match status" value="1"/>
</dbReference>
<sequence length="992" mass="107149">MTFNMHEIVSKRTISLMVGAVMLLSVGSAFTGSRTAFAAAINENFNAGTTGAAPSGWTLTGTGGTALVANIPDGVNKSLKLTDTSTSQKIEAAKSFSVSGDIYTVEFDVMSAQTNMLSAFYLSGNSGLQAVTVAFDETGNVYTYYGATKTTIQTYSANTWYHVKIVARTSSDTFDLYIDGVLKSSNQSLKNAVSTLTDVKVSTSTAQTGTVYWDNISADAITAPSSEYEDLRKKWRSFLTGGVYSTTDSDISAQLTALTTTASDYQSTMNTSAGRTYLWSDLDDGTTSVANTKSSYMTLSYERLEAMALAYSSIGSSLYHNSGLLADIIGGLDWLYANKYNETKTKTGNWFDWEIGTPLTLNNTTTFLYDQLSSTQITNYMNAVNQFSPSATTANGGTATGANRVWKAKVVGIRGILVDSSTKIAAGRDALTQVFDYVTSGDGFYTDGSFIQHTGFAYTGGYGNSLLREIVPFMYVLDGSTWAVTSTNSQNLYKWVYDSFEPIIYKGAMMDMSRGRGISRRETQDHVVGNEAISAILQLSQFAPSLDAAKYKSMVKYWIQQDTFHNYYANAGSIYHISKAKEIVGDTGVTARAELITTKIFASMDRAIHVRPGFGFALAMSSSRIKNYESINNENLKGWYTGDGMTYLYNNDLGQYSDEYWGLVNKYRLPGTTVDTQTRGNSSGQGYTSSKNWVGGTTNGSYGVSGMELDSYNNTLTAKKSWFMFDDEIVSLGAGITSTDNRTIETTVENRKINSSGNNALTVNNTAKSTSLSWSETMTGVNWMHLAGNGSNSDIGYYFPGSATVKGLREARTGTWASMNTYAKSIDNTSLTRNFLTMWLDHGSNPSNANYAYVLLPNKTSTQVSNYAASPDIAVLENSTSAQAVKETSLNAVGANFWTDTAATINVGGVAFLTSNKKASVLSLESANDIELTVSDPTQANTGTIQLEINRSASSLISSDPAVTVTQLSPTIKVTVNVSGAKGKTFKALFDK</sequence>
<evidence type="ECO:0000256" key="2">
    <source>
        <dbReference type="ARBA" id="ARBA00022729"/>
    </source>
</evidence>
<organism evidence="8 9">
    <name type="scientific">Paenibacillus qinlingensis</name>
    <dbReference type="NCBI Taxonomy" id="1837343"/>
    <lineage>
        <taxon>Bacteria</taxon>
        <taxon>Bacillati</taxon>
        <taxon>Bacillota</taxon>
        <taxon>Bacilli</taxon>
        <taxon>Bacillales</taxon>
        <taxon>Paenibacillaceae</taxon>
        <taxon>Paenibacillus</taxon>
    </lineage>
</organism>
<proteinExistence type="inferred from homology"/>
<dbReference type="PANTHER" id="PTHR38481">
    <property type="entry name" value="HYALURONATE LYASE"/>
    <property type="match status" value="1"/>
</dbReference>